<keyword evidence="3 7" id="KW-0808">Transferase</keyword>
<evidence type="ECO:0000256" key="5">
    <source>
        <dbReference type="ARBA" id="ARBA00023098"/>
    </source>
</evidence>
<dbReference type="SUPFAM" id="SSF51161">
    <property type="entry name" value="Trimeric LpxA-like enzymes"/>
    <property type="match status" value="1"/>
</dbReference>
<dbReference type="EMBL" id="ATBP01000002">
    <property type="protein sequence ID" value="ETR74631.1"/>
    <property type="molecule type" value="Genomic_DNA"/>
</dbReference>
<dbReference type="AlphaFoldDB" id="A0A1V1PIA5"/>
<dbReference type="HAMAP" id="MF_00523">
    <property type="entry name" value="LpxD"/>
    <property type="match status" value="1"/>
</dbReference>
<dbReference type="InterPro" id="IPR001451">
    <property type="entry name" value="Hexapep"/>
</dbReference>
<comment type="catalytic activity">
    <reaction evidence="7">
        <text>a UDP-3-O-[(3R)-3-hydroxyacyl]-alpha-D-glucosamine + a (3R)-hydroxyacyl-[ACP] = a UDP-2-N,3-O-bis[(3R)-3-hydroxyacyl]-alpha-D-glucosamine + holo-[ACP] + H(+)</text>
        <dbReference type="Rhea" id="RHEA:53836"/>
        <dbReference type="Rhea" id="RHEA-COMP:9685"/>
        <dbReference type="Rhea" id="RHEA-COMP:9945"/>
        <dbReference type="ChEBI" id="CHEBI:15378"/>
        <dbReference type="ChEBI" id="CHEBI:64479"/>
        <dbReference type="ChEBI" id="CHEBI:78827"/>
        <dbReference type="ChEBI" id="CHEBI:137740"/>
        <dbReference type="ChEBI" id="CHEBI:137748"/>
        <dbReference type="EC" id="2.3.1.191"/>
    </reaction>
</comment>
<evidence type="ECO:0000256" key="6">
    <source>
        <dbReference type="ARBA" id="ARBA00023315"/>
    </source>
</evidence>
<evidence type="ECO:0000256" key="1">
    <source>
        <dbReference type="ARBA" id="ARBA00022516"/>
    </source>
</evidence>
<comment type="caution">
    <text evidence="9">The sequence shown here is derived from an EMBL/GenBank/DDBJ whole genome shotgun (WGS) entry which is preliminary data.</text>
</comment>
<dbReference type="PROSITE" id="PS00101">
    <property type="entry name" value="HEXAPEP_TRANSFERASES"/>
    <property type="match status" value="1"/>
</dbReference>
<protein>
    <recommendedName>
        <fullName evidence="7">UDP-3-O-acylglucosamine N-acyltransferase</fullName>
        <ecNumber evidence="7">2.3.1.191</ecNumber>
    </recommendedName>
</protein>
<keyword evidence="5 7" id="KW-0443">Lipid metabolism</keyword>
<proteinExistence type="inferred from homology"/>
<name>A0A1V1PIA5_9BACT</name>
<evidence type="ECO:0000256" key="3">
    <source>
        <dbReference type="ARBA" id="ARBA00022679"/>
    </source>
</evidence>
<evidence type="ECO:0000313" key="9">
    <source>
        <dbReference type="EMBL" id="ETR74631.1"/>
    </source>
</evidence>
<accession>A0A1V1PIA5</accession>
<dbReference type="Proteomes" id="UP000189670">
    <property type="component" value="Unassembled WGS sequence"/>
</dbReference>
<comment type="subunit">
    <text evidence="7">Homotrimer.</text>
</comment>
<dbReference type="Gene3D" id="2.160.10.10">
    <property type="entry name" value="Hexapeptide repeat proteins"/>
    <property type="match status" value="1"/>
</dbReference>
<reference evidence="10" key="1">
    <citation type="submission" date="2012-11" db="EMBL/GenBank/DDBJ databases">
        <authorList>
            <person name="Lucero-Rivera Y.E."/>
            <person name="Tovar-Ramirez D."/>
        </authorList>
    </citation>
    <scope>NUCLEOTIDE SEQUENCE [LARGE SCALE GENOMIC DNA]</scope>
    <source>
        <strain evidence="10">Araruama</strain>
    </source>
</reference>
<gene>
    <name evidence="7" type="primary">lpxD</name>
    <name evidence="9" type="ORF">OMM_00057</name>
</gene>
<evidence type="ECO:0000256" key="7">
    <source>
        <dbReference type="HAMAP-Rule" id="MF_00523"/>
    </source>
</evidence>
<keyword evidence="6 7" id="KW-0012">Acyltransferase</keyword>
<evidence type="ECO:0000256" key="4">
    <source>
        <dbReference type="ARBA" id="ARBA00022737"/>
    </source>
</evidence>
<dbReference type="InterPro" id="IPR020573">
    <property type="entry name" value="UDP_GlcNAc_AcTrfase_non-rep"/>
</dbReference>
<dbReference type="GO" id="GO:0009245">
    <property type="term" value="P:lipid A biosynthetic process"/>
    <property type="evidence" value="ECO:0007669"/>
    <property type="project" value="UniProtKB-UniRule"/>
</dbReference>
<dbReference type="UniPathway" id="UPA00973"/>
<dbReference type="GO" id="GO:0016020">
    <property type="term" value="C:membrane"/>
    <property type="evidence" value="ECO:0007669"/>
    <property type="project" value="GOC"/>
</dbReference>
<dbReference type="InterPro" id="IPR011004">
    <property type="entry name" value="Trimer_LpxA-like_sf"/>
</dbReference>
<evidence type="ECO:0000313" key="10">
    <source>
        <dbReference type="Proteomes" id="UP000189670"/>
    </source>
</evidence>
<comment type="pathway">
    <text evidence="7">Bacterial outer membrane biogenesis; LPS lipid A biosynthesis.</text>
</comment>
<dbReference type="EC" id="2.3.1.191" evidence="7"/>
<keyword evidence="4 7" id="KW-0677">Repeat</keyword>
<dbReference type="NCBIfam" id="NF002060">
    <property type="entry name" value="PRK00892.1"/>
    <property type="match status" value="1"/>
</dbReference>
<comment type="similarity">
    <text evidence="7">Belongs to the transferase hexapeptide repeat family. LpxD subfamily.</text>
</comment>
<comment type="function">
    <text evidence="7">Catalyzes the N-acylation of UDP-3-O-acylglucosamine using 3-hydroxyacyl-ACP as the acyl donor. Is involved in the biosynthesis of lipid A, a phosphorylated glycolipid that anchors the lipopolysaccharide to the outer membrane of the cell.</text>
</comment>
<feature type="domain" description="UDP-3-O-[3-hydroxymyristoyl] glucosamine N-acyltransferase non-repeat region" evidence="8">
    <location>
        <begin position="23"/>
        <end position="91"/>
    </location>
</feature>
<dbReference type="NCBIfam" id="TIGR01853">
    <property type="entry name" value="lipid_A_lpxD"/>
    <property type="match status" value="1"/>
</dbReference>
<evidence type="ECO:0000256" key="2">
    <source>
        <dbReference type="ARBA" id="ARBA00022556"/>
    </source>
</evidence>
<sequence length="341" mass="36486">MTTKLGDLVKKLEAQLKNGNPEMDIEGIAPFDHAQPGWITFAIDKKILPRINDTRADAIICGRQFENRSDIKKALIIVDNPYAAFAKAARLFLPPKKPALGVHHRATLGESVSLGSNISIHPGVVIGNNVSIGNNVTIRANTVIGDSVTIGDDTLIYPNVTILNHCQIGARVIIHSGTVVGCDGFGFAPDGDIYEKVPQTGIVRIDDDVELGANNTIDRATFGQTWIKQGVKTDNQVHIAHNVIVGENSVLVAQVGIAGSTKLGKHCVVAGQAGVSGHLTIGDQVTIGPKAGVAQSLKDHQVVSGNVAMPHKVWLKVQNIIPKLPDLKKQVARLERMLIKK</sequence>
<keyword evidence="2 7" id="KW-0441">Lipid A biosynthesis</keyword>
<dbReference type="CDD" id="cd03352">
    <property type="entry name" value="LbH_LpxD"/>
    <property type="match status" value="1"/>
</dbReference>
<dbReference type="InterPro" id="IPR018357">
    <property type="entry name" value="Hexapep_transf_CS"/>
</dbReference>
<dbReference type="PANTHER" id="PTHR43378:SF2">
    <property type="entry name" value="UDP-3-O-ACYLGLUCOSAMINE N-ACYLTRANSFERASE 1, MITOCHONDRIAL-RELATED"/>
    <property type="match status" value="1"/>
</dbReference>
<dbReference type="GO" id="GO:0016410">
    <property type="term" value="F:N-acyltransferase activity"/>
    <property type="evidence" value="ECO:0007669"/>
    <property type="project" value="InterPro"/>
</dbReference>
<dbReference type="Gene3D" id="3.40.1390.10">
    <property type="entry name" value="MurE/MurF, N-terminal domain"/>
    <property type="match status" value="1"/>
</dbReference>
<dbReference type="Pfam" id="PF00132">
    <property type="entry name" value="Hexapep"/>
    <property type="match status" value="2"/>
</dbReference>
<keyword evidence="1 7" id="KW-0444">Lipid biosynthesis</keyword>
<dbReference type="Pfam" id="PF04613">
    <property type="entry name" value="LpxD"/>
    <property type="match status" value="1"/>
</dbReference>
<dbReference type="GO" id="GO:0103118">
    <property type="term" value="F:UDP-3-O-[(3R)-3-hydroxyacyl]-glucosamine N-acyltransferase activity"/>
    <property type="evidence" value="ECO:0007669"/>
    <property type="project" value="UniProtKB-EC"/>
</dbReference>
<organism evidence="9 10">
    <name type="scientific">Candidatus Magnetoglobus multicellularis str. Araruama</name>
    <dbReference type="NCBI Taxonomy" id="890399"/>
    <lineage>
        <taxon>Bacteria</taxon>
        <taxon>Pseudomonadati</taxon>
        <taxon>Thermodesulfobacteriota</taxon>
        <taxon>Desulfobacteria</taxon>
        <taxon>Desulfobacterales</taxon>
        <taxon>Desulfobacteraceae</taxon>
        <taxon>Candidatus Magnetoglobus</taxon>
    </lineage>
</organism>
<dbReference type="InterPro" id="IPR007691">
    <property type="entry name" value="LpxD"/>
</dbReference>
<dbReference type="PANTHER" id="PTHR43378">
    <property type="entry name" value="UDP-3-O-ACYLGLUCOSAMINE N-ACYLTRANSFERASE"/>
    <property type="match status" value="1"/>
</dbReference>
<evidence type="ECO:0000259" key="8">
    <source>
        <dbReference type="Pfam" id="PF04613"/>
    </source>
</evidence>
<feature type="active site" description="Proton acceptor" evidence="7">
    <location>
        <position position="241"/>
    </location>
</feature>